<reference evidence="6" key="5">
    <citation type="submission" date="2018-07" db="EMBL/GenBank/DDBJ databases">
        <authorList>
            <consortium name="NARMS: The National Antimicrobial Resistance Monitoring System"/>
        </authorList>
    </citation>
    <scope>NUCLEOTIDE SEQUENCE</scope>
    <source>
        <strain evidence="6">CVM N57491F</strain>
    </source>
</reference>
<evidence type="ECO:0000313" key="1">
    <source>
        <dbReference type="EMBL" id="EBM6342374.1"/>
    </source>
</evidence>
<evidence type="ECO:0000313" key="22">
    <source>
        <dbReference type="EMBL" id="QBY63018.1"/>
    </source>
</evidence>
<reference evidence="14" key="7">
    <citation type="submission" date="2019-04" db="EMBL/GenBank/DDBJ databases">
        <authorList>
            <consortium name="NCBI Pathogen Detection Project"/>
        </authorList>
    </citation>
    <scope>NUCLEOTIDE SEQUENCE</scope>
    <source>
        <strain evidence="20">12-2288</strain>
        <strain evidence="21">NVSL 6673</strain>
        <strain evidence="14">Salmonella enterica</strain>
    </source>
</reference>
<dbReference type="EMBL" id="AAGEHA010000018">
    <property type="protein sequence ID" value="EBM9624636.1"/>
    <property type="molecule type" value="Genomic_DNA"/>
</dbReference>
<accession>A0A401AY29</accession>
<evidence type="ECO:0000313" key="4">
    <source>
        <dbReference type="EMBL" id="EBV9742790.1"/>
    </source>
</evidence>
<evidence type="ECO:0000313" key="8">
    <source>
        <dbReference type="EMBL" id="ECW5629982.1"/>
    </source>
</evidence>
<evidence type="ECO:0000313" key="16">
    <source>
        <dbReference type="EMBL" id="HAE0843741.1"/>
    </source>
</evidence>
<evidence type="ECO:0000313" key="10">
    <source>
        <dbReference type="EMBL" id="ECZ7735840.1"/>
    </source>
</evidence>
<reference evidence="4" key="4">
    <citation type="submission" date="2018-07" db="EMBL/GenBank/DDBJ databases">
        <authorList>
            <consortium name="GenomeTrakr network: Whole genome sequencing for foodborne pathogen traceback"/>
        </authorList>
    </citation>
    <scope>NUCLEOTIDE SEQUENCE</scope>
    <source>
        <strain evidence="12">ADRDL-1057</strain>
        <strain evidence="8">FDA00002889</strain>
        <strain evidence="10">FDA00004442</strain>
        <strain evidence="1">FDA00004931</strain>
        <strain evidence="9">FDA00005019</strain>
        <strain evidence="7">FDA00008985</strain>
        <strain evidence="2">NY-17539</strain>
        <strain evidence="4">WAPHL-SAL-A01132</strain>
    </source>
</reference>
<dbReference type="EMBL" id="DAAQTU010000006">
    <property type="protein sequence ID" value="HAE0843741.1"/>
    <property type="molecule type" value="Genomic_DNA"/>
</dbReference>
<reference evidence="14" key="1">
    <citation type="journal article" date="2018" name="Genome Biol.">
        <title>SKESA: strategic k-mer extension for scrupulous assemblies.</title>
        <authorList>
            <person name="Souvorov A."/>
            <person name="Agarwala R."/>
            <person name="Lipman D.J."/>
        </authorList>
    </citation>
    <scope>NUCLEOTIDE SEQUENCE</scope>
    <source>
        <strain evidence="20">12-2288</strain>
        <strain evidence="21">NVSL 6673</strain>
        <strain evidence="14">Salmonella enterica</strain>
    </source>
</reference>
<dbReference type="EMBL" id="DAASTA010000020">
    <property type="protein sequence ID" value="HAE6898871.1"/>
    <property type="molecule type" value="Genomic_DNA"/>
</dbReference>
<dbReference type="AlphaFoldDB" id="A0A401AY29"/>
<evidence type="ECO:0000313" key="11">
    <source>
        <dbReference type="EMBL" id="EDF6265699.1"/>
    </source>
</evidence>
<sequence>MRLSRSLCKVVGDVIANSGSHAALDMLFLSSGAPGEPPAGSHSTKWKDWLFLAGQDPATDSLSVLGGVIEEFMDLPPKEETPEYIEWKEKREKIEAVLQDNGLRYYRFGRVLPQGQIPPNQVDYPDSVITYQQPVMPEKVESLLERLIKGLHRAMHPLTHRRKGSQVLSFNNEYDVQDLLHALLRPWVQDIRPEEFTPSYAGSSTRMDFLLPAHKLVLETKIVRDRNHAKKIGDELIIDTEHYRRHMDCKNLWCVIYDPNKFITNSEGLKSDLEGKRISKDGELIVKVFVL</sequence>
<evidence type="ECO:0000313" key="6">
    <source>
        <dbReference type="EMBL" id="ECS3351417.1"/>
    </source>
</evidence>
<evidence type="ECO:0000313" key="3">
    <source>
        <dbReference type="EMBL" id="EBS0943339.1"/>
    </source>
</evidence>
<dbReference type="EMBL" id="AAMCCN010000007">
    <property type="protein sequence ID" value="EDF8497675.1"/>
    <property type="molecule type" value="Genomic_DNA"/>
</dbReference>
<dbReference type="EMBL" id="CP038593">
    <property type="protein sequence ID" value="QBY63018.1"/>
    <property type="molecule type" value="Genomic_DNA"/>
</dbReference>
<dbReference type="EMBL" id="DAAQSU010000005">
    <property type="protein sequence ID" value="HAE0720594.1"/>
    <property type="molecule type" value="Genomic_DNA"/>
</dbReference>
<dbReference type="EMBL" id="DAATVH010000006">
    <property type="protein sequence ID" value="HAF0266191.1"/>
    <property type="molecule type" value="Genomic_DNA"/>
</dbReference>
<evidence type="ECO:0000313" key="13">
    <source>
        <dbReference type="EMBL" id="EDH7531580.1"/>
    </source>
</evidence>
<name>A0A401AY29_SALSE</name>
<dbReference type="EMBL" id="DAAQTQ010000006">
    <property type="protein sequence ID" value="HAE0816911.1"/>
    <property type="molecule type" value="Genomic_DNA"/>
</dbReference>
<dbReference type="EMBL" id="AAKWVK010000017">
    <property type="protein sequence ID" value="ECW5629982.1"/>
    <property type="molecule type" value="Genomic_DNA"/>
</dbReference>
<evidence type="ECO:0000313" key="2">
    <source>
        <dbReference type="EMBL" id="EBM9624636.1"/>
    </source>
</evidence>
<reference evidence="22 23" key="6">
    <citation type="submission" date="2019-04" db="EMBL/GenBank/DDBJ databases">
        <title>Development of a multi-locus typing scheme for an Enterobacteriaceae linear plasmid that mediates inter-species transfer of flagella.</title>
        <authorList>
            <person name="Robertson J."/>
            <person name="Lin J."/>
            <person name="Wren-Hedegus A."/>
            <person name="Arya G."/>
            <person name="Carrillo C."/>
            <person name="Nash J.H.E."/>
        </authorList>
    </citation>
    <scope>NUCLEOTIDE SEQUENCE [LARGE SCALE GENOMIC DNA]</scope>
    <source>
        <strain evidence="22 23">SA20130280</strain>
    </source>
</reference>
<proteinExistence type="predicted"/>
<protein>
    <submittedName>
        <fullName evidence="13">Transposase</fullName>
    </submittedName>
</protein>
<evidence type="ECO:0000313" key="5">
    <source>
        <dbReference type="EMBL" id="EBY5857731.1"/>
    </source>
</evidence>
<evidence type="ECO:0000313" key="15">
    <source>
        <dbReference type="EMBL" id="HAE0816911.1"/>
    </source>
</evidence>
<dbReference type="EMBL" id="DAAQUH010000004">
    <property type="protein sequence ID" value="HAE0893650.1"/>
    <property type="molecule type" value="Genomic_DNA"/>
</dbReference>
<dbReference type="EMBL" id="DAAQWR010000005">
    <property type="protein sequence ID" value="HAE1181749.1"/>
    <property type="molecule type" value="Genomic_DNA"/>
</dbReference>
<dbReference type="EMBL" id="AAKWII010000007">
    <property type="protein sequence ID" value="ECW4160282.1"/>
    <property type="molecule type" value="Genomic_DNA"/>
</dbReference>
<dbReference type="EMBL" id="AAMIRR010000038">
    <property type="protein sequence ID" value="EDH7531580.1"/>
    <property type="molecule type" value="Genomic_DNA"/>
</dbReference>
<reference evidence="11" key="2">
    <citation type="submission" date="2018-07" db="EMBL/GenBank/DDBJ databases">
        <authorList>
            <consortium name="PulseNet: The National Subtyping Network for Foodborne Disease Surveillance"/>
            <person name="Tarr C.L."/>
            <person name="Trees E."/>
            <person name="Katz L.S."/>
            <person name="Carleton-Romer H.A."/>
            <person name="Stroika S."/>
            <person name="Kucerova Z."/>
            <person name="Roache K.F."/>
            <person name="Sabol A.L."/>
            <person name="Besser J."/>
            <person name="Gerner-Smidt P."/>
        </authorList>
    </citation>
    <scope>NUCLEOTIDE SEQUENCE</scope>
    <source>
        <strain evidence="11">2017K-0051</strain>
    </source>
</reference>
<evidence type="ECO:0000313" key="18">
    <source>
        <dbReference type="EMBL" id="HAE1049750.1"/>
    </source>
</evidence>
<evidence type="ECO:0000313" key="17">
    <source>
        <dbReference type="EMBL" id="HAE0893650.1"/>
    </source>
</evidence>
<dbReference type="EMBL" id="AAKXGG010000005">
    <property type="protein sequence ID" value="ECW6304471.1"/>
    <property type="molecule type" value="Genomic_DNA"/>
</dbReference>
<dbReference type="Proteomes" id="UP000295223">
    <property type="component" value="Chromosome"/>
</dbReference>
<dbReference type="EMBL" id="AAHGYF010000019">
    <property type="protein sequence ID" value="EBV9742790.1"/>
    <property type="molecule type" value="Genomic_DNA"/>
</dbReference>
<evidence type="ECO:0000313" key="21">
    <source>
        <dbReference type="EMBL" id="HAF0266191.1"/>
    </source>
</evidence>
<organism evidence="13">
    <name type="scientific">Salmonella senftenberg</name>
    <dbReference type="NCBI Taxonomy" id="28150"/>
    <lineage>
        <taxon>Bacteria</taxon>
        <taxon>Pseudomonadati</taxon>
        <taxon>Pseudomonadota</taxon>
        <taxon>Gammaproteobacteria</taxon>
        <taxon>Enterobacterales</taxon>
        <taxon>Enterobacteriaceae</taxon>
        <taxon>Salmonella</taxon>
    </lineage>
</organism>
<evidence type="ECO:0000313" key="7">
    <source>
        <dbReference type="EMBL" id="ECW4160282.1"/>
    </source>
</evidence>
<dbReference type="EMBL" id="AAMBKR010000010">
    <property type="protein sequence ID" value="EDF6265699.1"/>
    <property type="molecule type" value="Genomic_DNA"/>
</dbReference>
<dbReference type="EMBL" id="AAGUJP010000010">
    <property type="protein sequence ID" value="EBS0943339.1"/>
    <property type="molecule type" value="Genomic_DNA"/>
</dbReference>
<dbReference type="RefSeq" id="WP_001239960.1">
    <property type="nucleotide sequence ID" value="NZ_CALPAB010000019.1"/>
</dbReference>
<evidence type="ECO:0000313" key="20">
    <source>
        <dbReference type="EMBL" id="HAE6898871.1"/>
    </source>
</evidence>
<gene>
    <name evidence="6" type="ORF">A3030_16330</name>
    <name evidence="7" type="ORF">AA192_14350</name>
    <name evidence="8" type="ORF">AE408_20405</name>
    <name evidence="10" type="ORF">AL785_11530</name>
    <name evidence="1" type="ORF">AMA87_14150</name>
    <name evidence="9" type="ORF">AMB70_11695</name>
    <name evidence="4" type="ORF">ASA99_19625</name>
    <name evidence="11" type="ORF">B0986_13510</name>
    <name evidence="12" type="ORF">B6442_16620</name>
    <name evidence="13" type="ORF">CB523_22585</name>
    <name evidence="3" type="ORF">D5822_11985</name>
    <name evidence="5" type="ORF">D5B89_08280</name>
    <name evidence="22" type="ORF">E5F22_10100</name>
    <name evidence="18" type="ORF">G2781_12925</name>
    <name evidence="19" type="ORF">G2786_10085</name>
    <name evidence="14" type="ORF">G2801_08020</name>
    <name evidence="15" type="ORF">G2891_14740</name>
    <name evidence="17" type="ORF">G2901_07800</name>
    <name evidence="16" type="ORF">G2907_10750</name>
    <name evidence="20" type="ORF">G4L31_002657</name>
    <name evidence="21" type="ORF">GNA61_001598</name>
    <name evidence="2" type="ORF">IL86_19190</name>
</gene>
<dbReference type="EMBL" id="AAGDFW010000021">
    <property type="protein sequence ID" value="EBM6342374.1"/>
    <property type="molecule type" value="Genomic_DNA"/>
</dbReference>
<dbReference type="Pfam" id="PF18742">
    <property type="entry name" value="DpnII-MboI"/>
    <property type="match status" value="1"/>
</dbReference>
<evidence type="ECO:0000313" key="14">
    <source>
        <dbReference type="EMBL" id="HAE0720594.1"/>
    </source>
</evidence>
<dbReference type="EMBL" id="AAKJGI010000016">
    <property type="protein sequence ID" value="ECS3351417.1"/>
    <property type="molecule type" value="Genomic_DNA"/>
</dbReference>
<reference evidence="13" key="3">
    <citation type="submission" date="2018-07" db="EMBL/GenBank/DDBJ databases">
        <authorList>
            <person name="Ashton P.M."/>
            <person name="Dallman T."/>
            <person name="Nair S."/>
            <person name="De Pinna E."/>
            <person name="Peters T."/>
            <person name="Grant K."/>
        </authorList>
    </citation>
    <scope>NUCLEOTIDE SEQUENCE</scope>
    <source>
        <strain evidence="3">271131</strain>
        <strain evidence="13">370004</strain>
        <strain evidence="5">596928</strain>
    </source>
</reference>
<evidence type="ECO:0000313" key="23">
    <source>
        <dbReference type="Proteomes" id="UP000295223"/>
    </source>
</evidence>
<dbReference type="EMBL" id="DAAQVP010000006">
    <property type="protein sequence ID" value="HAE1049750.1"/>
    <property type="molecule type" value="Genomic_DNA"/>
</dbReference>
<evidence type="ECO:0000313" key="19">
    <source>
        <dbReference type="EMBL" id="HAE1181749.1"/>
    </source>
</evidence>
<dbReference type="EMBL" id="AAHOLL010000006">
    <property type="protein sequence ID" value="EBY5857731.1"/>
    <property type="molecule type" value="Genomic_DNA"/>
</dbReference>
<dbReference type="EMBL" id="AALHUE010000007">
    <property type="protein sequence ID" value="ECZ7735840.1"/>
    <property type="molecule type" value="Genomic_DNA"/>
</dbReference>
<evidence type="ECO:0000313" key="9">
    <source>
        <dbReference type="EMBL" id="ECW6304471.1"/>
    </source>
</evidence>
<evidence type="ECO:0000313" key="12">
    <source>
        <dbReference type="EMBL" id="EDF8497675.1"/>
    </source>
</evidence>